<dbReference type="CDD" id="cd13399">
    <property type="entry name" value="Slt35-like"/>
    <property type="match status" value="1"/>
</dbReference>
<gene>
    <name evidence="2" type="ORF">GCM10009851_04080</name>
</gene>
<dbReference type="SUPFAM" id="SSF53955">
    <property type="entry name" value="Lysozyme-like"/>
    <property type="match status" value="1"/>
</dbReference>
<dbReference type="PANTHER" id="PTHR30163">
    <property type="entry name" value="MEMBRANE-BOUND LYTIC MUREIN TRANSGLYCOSYLASE B"/>
    <property type="match status" value="1"/>
</dbReference>
<evidence type="ECO:0000313" key="3">
    <source>
        <dbReference type="Proteomes" id="UP001500929"/>
    </source>
</evidence>
<dbReference type="Pfam" id="PF13406">
    <property type="entry name" value="SLT_2"/>
    <property type="match status" value="1"/>
</dbReference>
<evidence type="ECO:0000259" key="1">
    <source>
        <dbReference type="Pfam" id="PF13406"/>
    </source>
</evidence>
<organism evidence="2 3">
    <name type="scientific">Herbiconiux moechotypicola</name>
    <dbReference type="NCBI Taxonomy" id="637393"/>
    <lineage>
        <taxon>Bacteria</taxon>
        <taxon>Bacillati</taxon>
        <taxon>Actinomycetota</taxon>
        <taxon>Actinomycetes</taxon>
        <taxon>Micrococcales</taxon>
        <taxon>Microbacteriaceae</taxon>
        <taxon>Herbiconiux</taxon>
    </lineage>
</organism>
<reference evidence="2 3" key="1">
    <citation type="journal article" date="2019" name="Int. J. Syst. Evol. Microbiol.">
        <title>The Global Catalogue of Microorganisms (GCM) 10K type strain sequencing project: providing services to taxonomists for standard genome sequencing and annotation.</title>
        <authorList>
            <consortium name="The Broad Institute Genomics Platform"/>
            <consortium name="The Broad Institute Genome Sequencing Center for Infectious Disease"/>
            <person name="Wu L."/>
            <person name="Ma J."/>
        </authorList>
    </citation>
    <scope>NUCLEOTIDE SEQUENCE [LARGE SCALE GENOMIC DNA]</scope>
    <source>
        <strain evidence="2 3">JCM 16117</strain>
    </source>
</reference>
<dbReference type="InterPro" id="IPR031304">
    <property type="entry name" value="SLT_2"/>
</dbReference>
<keyword evidence="3" id="KW-1185">Reference proteome</keyword>
<dbReference type="PANTHER" id="PTHR30163:SF8">
    <property type="entry name" value="LYTIC MUREIN TRANSGLYCOSYLASE"/>
    <property type="match status" value="1"/>
</dbReference>
<name>A0ABN3D8G7_9MICO</name>
<accession>A0ABN3D8G7</accession>
<sequence>MIARVAVGALVTGLLALGVWLGVSALAAAALDPARSGAVQSLPAGSVQGGLGAAAAAPVVPVPDAEGGALVTAGDGGAAVALVDPVWAESVALATGIPQRALTGYAAAALRLAGEQPSCGVGWNTLAALGWIESGHGTHGGSALDDAGRAQPAILGPALDGGAYDAISDSDGGALDGDAAVDRAVGPLQFIPQTWDRWGADADGDGTADPQQIDDAALAAGRYLCHYGSLSAAESWRAAVFAYNHLDSYVDSVAATANEYASLAAAVPASGG</sequence>
<dbReference type="RefSeq" id="WP_259477656.1">
    <property type="nucleotide sequence ID" value="NZ_BAAAQY010000001.1"/>
</dbReference>
<evidence type="ECO:0000313" key="2">
    <source>
        <dbReference type="EMBL" id="GAA2223986.1"/>
    </source>
</evidence>
<dbReference type="Proteomes" id="UP001500929">
    <property type="component" value="Unassembled WGS sequence"/>
</dbReference>
<protein>
    <recommendedName>
        <fullName evidence="1">Transglycosylase SLT domain-containing protein</fullName>
    </recommendedName>
</protein>
<dbReference type="InterPro" id="IPR023346">
    <property type="entry name" value="Lysozyme-like_dom_sf"/>
</dbReference>
<proteinExistence type="predicted"/>
<feature type="domain" description="Transglycosylase SLT" evidence="1">
    <location>
        <begin position="184"/>
        <end position="250"/>
    </location>
</feature>
<comment type="caution">
    <text evidence="2">The sequence shown here is derived from an EMBL/GenBank/DDBJ whole genome shotgun (WGS) entry which is preliminary data.</text>
</comment>
<dbReference type="Gene3D" id="1.10.530.10">
    <property type="match status" value="1"/>
</dbReference>
<dbReference type="InterPro" id="IPR043426">
    <property type="entry name" value="MltB-like"/>
</dbReference>
<dbReference type="EMBL" id="BAAAQY010000001">
    <property type="protein sequence ID" value="GAA2223986.1"/>
    <property type="molecule type" value="Genomic_DNA"/>
</dbReference>